<protein>
    <submittedName>
        <fullName evidence="2">Uncharacterized protein</fullName>
    </submittedName>
</protein>
<gene>
    <name evidence="2" type="ORF">QVD17_36175</name>
</gene>
<evidence type="ECO:0000313" key="3">
    <source>
        <dbReference type="Proteomes" id="UP001229421"/>
    </source>
</evidence>
<comment type="caution">
    <text evidence="2">The sequence shown here is derived from an EMBL/GenBank/DDBJ whole genome shotgun (WGS) entry which is preliminary data.</text>
</comment>
<sequence length="113" mass="12989">MSFRKFGASKLPKPKPTIYYFAMIVFHAIHAAFSICIVSLPIFCSRYTFKLFDNCRRIVDVLKLIGVAIYSFLLQLKFNSVQLVQLISPLLFLSLVYIVKLIALYANFNSIWG</sequence>
<keyword evidence="1" id="KW-0472">Membrane</keyword>
<dbReference type="Proteomes" id="UP001229421">
    <property type="component" value="Unassembled WGS sequence"/>
</dbReference>
<accession>A0AAD8JVU6</accession>
<keyword evidence="1" id="KW-0812">Transmembrane</keyword>
<reference evidence="2" key="1">
    <citation type="journal article" date="2023" name="bioRxiv">
        <title>Improved chromosome-level genome assembly for marigold (Tagetes erecta).</title>
        <authorList>
            <person name="Jiang F."/>
            <person name="Yuan L."/>
            <person name="Wang S."/>
            <person name="Wang H."/>
            <person name="Xu D."/>
            <person name="Wang A."/>
            <person name="Fan W."/>
        </authorList>
    </citation>
    <scope>NUCLEOTIDE SEQUENCE</scope>
    <source>
        <strain evidence="2">WSJ</strain>
        <tissue evidence="2">Leaf</tissue>
    </source>
</reference>
<name>A0AAD8JVU6_TARER</name>
<keyword evidence="1" id="KW-1133">Transmembrane helix</keyword>
<dbReference type="EMBL" id="JAUHHV010000010">
    <property type="protein sequence ID" value="KAK1409646.1"/>
    <property type="molecule type" value="Genomic_DNA"/>
</dbReference>
<keyword evidence="3" id="KW-1185">Reference proteome</keyword>
<feature type="transmembrane region" description="Helical" evidence="1">
    <location>
        <begin position="55"/>
        <end position="74"/>
    </location>
</feature>
<feature type="transmembrane region" description="Helical" evidence="1">
    <location>
        <begin position="86"/>
        <end position="108"/>
    </location>
</feature>
<evidence type="ECO:0000313" key="2">
    <source>
        <dbReference type="EMBL" id="KAK1409646.1"/>
    </source>
</evidence>
<dbReference type="AlphaFoldDB" id="A0AAD8JVU6"/>
<feature type="transmembrane region" description="Helical" evidence="1">
    <location>
        <begin position="20"/>
        <end position="43"/>
    </location>
</feature>
<evidence type="ECO:0000256" key="1">
    <source>
        <dbReference type="SAM" id="Phobius"/>
    </source>
</evidence>
<proteinExistence type="predicted"/>
<organism evidence="2 3">
    <name type="scientific">Tagetes erecta</name>
    <name type="common">African marigold</name>
    <dbReference type="NCBI Taxonomy" id="13708"/>
    <lineage>
        <taxon>Eukaryota</taxon>
        <taxon>Viridiplantae</taxon>
        <taxon>Streptophyta</taxon>
        <taxon>Embryophyta</taxon>
        <taxon>Tracheophyta</taxon>
        <taxon>Spermatophyta</taxon>
        <taxon>Magnoliopsida</taxon>
        <taxon>eudicotyledons</taxon>
        <taxon>Gunneridae</taxon>
        <taxon>Pentapetalae</taxon>
        <taxon>asterids</taxon>
        <taxon>campanulids</taxon>
        <taxon>Asterales</taxon>
        <taxon>Asteraceae</taxon>
        <taxon>Asteroideae</taxon>
        <taxon>Heliantheae alliance</taxon>
        <taxon>Tageteae</taxon>
        <taxon>Tagetes</taxon>
    </lineage>
</organism>